<reference evidence="2" key="1">
    <citation type="submission" date="2022-05" db="EMBL/GenBank/DDBJ databases">
        <authorList>
            <person name="Okamura Y."/>
        </authorList>
    </citation>
    <scope>NUCLEOTIDE SEQUENCE</scope>
</reference>
<feature type="domain" description="Reverse transcriptase" evidence="1">
    <location>
        <begin position="1"/>
        <end position="306"/>
    </location>
</feature>
<name>A0A9P0TAX5_PIEBR</name>
<dbReference type="GO" id="GO:0071897">
    <property type="term" value="P:DNA biosynthetic process"/>
    <property type="evidence" value="ECO:0007669"/>
    <property type="project" value="UniProtKB-ARBA"/>
</dbReference>
<proteinExistence type="predicted"/>
<evidence type="ECO:0000313" key="3">
    <source>
        <dbReference type="Proteomes" id="UP001152562"/>
    </source>
</evidence>
<comment type="caution">
    <text evidence="2">The sequence shown here is derived from an EMBL/GenBank/DDBJ whole genome shotgun (WGS) entry which is preliminary data.</text>
</comment>
<dbReference type="Pfam" id="PF00078">
    <property type="entry name" value="RVT_1"/>
    <property type="match status" value="1"/>
</dbReference>
<sequence length="322" mass="35882">MEVEEELACLWLIQKLKKIKEACEAELNLDDGDGDPGVITVEVDPDHFPLEVECNLQSVRPMTIPPNIGNVNKIILWIQSFGRLSGGAGVVVPSLPSQVPPRITAKEIAEIIKNMTKGKSPGHDHLSIEHLQHASPHLPRLLALLYTFYIRHSYLPGALMRTLRQTGVPGTYVDLFSHWYEHQTNQIRWSNTLSKEYRLECGVRQGGLTSTALFNLYINELIEALGGTRVGCSIDGHCVNSNSYADDMVLLSPSVGALRSLLSICERYAESHGLLYNVKESELLVFKAAKKKPTYVSPVTLGGVPLKRINNVQKYVKHHQRT</sequence>
<dbReference type="SUPFAM" id="SSF56672">
    <property type="entry name" value="DNA/RNA polymerases"/>
    <property type="match status" value="1"/>
</dbReference>
<accession>A0A9P0TAX5</accession>
<dbReference type="AlphaFoldDB" id="A0A9P0TAX5"/>
<dbReference type="Proteomes" id="UP001152562">
    <property type="component" value="Unassembled WGS sequence"/>
</dbReference>
<dbReference type="InterPro" id="IPR043502">
    <property type="entry name" value="DNA/RNA_pol_sf"/>
</dbReference>
<dbReference type="PANTHER" id="PTHR19446">
    <property type="entry name" value="REVERSE TRANSCRIPTASES"/>
    <property type="match status" value="1"/>
</dbReference>
<protein>
    <recommendedName>
        <fullName evidence="1">Reverse transcriptase domain-containing protein</fullName>
    </recommendedName>
</protein>
<dbReference type="PROSITE" id="PS50878">
    <property type="entry name" value="RT_POL"/>
    <property type="match status" value="1"/>
</dbReference>
<evidence type="ECO:0000313" key="2">
    <source>
        <dbReference type="EMBL" id="CAH4007621.1"/>
    </source>
</evidence>
<dbReference type="InterPro" id="IPR000477">
    <property type="entry name" value="RT_dom"/>
</dbReference>
<evidence type="ECO:0000259" key="1">
    <source>
        <dbReference type="PROSITE" id="PS50878"/>
    </source>
</evidence>
<dbReference type="EMBL" id="CALOZG010000003">
    <property type="protein sequence ID" value="CAH4007621.1"/>
    <property type="molecule type" value="Genomic_DNA"/>
</dbReference>
<gene>
    <name evidence="2" type="ORF">PIBRA_LOCUS3031</name>
</gene>
<organism evidence="2 3">
    <name type="scientific">Pieris brassicae</name>
    <name type="common">White butterfly</name>
    <name type="synonym">Large white butterfly</name>
    <dbReference type="NCBI Taxonomy" id="7116"/>
    <lineage>
        <taxon>Eukaryota</taxon>
        <taxon>Metazoa</taxon>
        <taxon>Ecdysozoa</taxon>
        <taxon>Arthropoda</taxon>
        <taxon>Hexapoda</taxon>
        <taxon>Insecta</taxon>
        <taxon>Pterygota</taxon>
        <taxon>Neoptera</taxon>
        <taxon>Endopterygota</taxon>
        <taxon>Lepidoptera</taxon>
        <taxon>Glossata</taxon>
        <taxon>Ditrysia</taxon>
        <taxon>Papilionoidea</taxon>
        <taxon>Pieridae</taxon>
        <taxon>Pierinae</taxon>
        <taxon>Pieris</taxon>
    </lineage>
</organism>
<keyword evidence="3" id="KW-1185">Reference proteome</keyword>